<evidence type="ECO:0000313" key="2">
    <source>
        <dbReference type="Proteomes" id="UP000030008"/>
    </source>
</evidence>
<sequence length="130" mass="15133">MLTDKKITIRTNKIRNETIEKMRSLGVYREEFTIPIQRYADMRMQYDILCKTWRETGCKVTEKYTNKAGATNVRKAPLYLSMENLRRELIEMENLFGLTPKGLKAIKTKGLEQGKKSALGEALKKLERKS</sequence>
<accession>A0A099IAY0</accession>
<comment type="caution">
    <text evidence="1">The sequence shown here is derived from an EMBL/GenBank/DDBJ whole genome shotgun (WGS) entry which is preliminary data.</text>
</comment>
<gene>
    <name evidence="1" type="ORF">CIAN88_05945</name>
</gene>
<dbReference type="InterPro" id="IPR006448">
    <property type="entry name" value="Phage_term_ssu_P27"/>
</dbReference>
<dbReference type="Proteomes" id="UP000030008">
    <property type="component" value="Unassembled WGS sequence"/>
</dbReference>
<dbReference type="Pfam" id="PF05119">
    <property type="entry name" value="Terminase_4"/>
    <property type="match status" value="1"/>
</dbReference>
<dbReference type="AlphaFoldDB" id="A0A099IAY0"/>
<name>A0A099IAY0_CLOIN</name>
<organism evidence="1 2">
    <name type="scientific">Clostridium innocuum</name>
    <dbReference type="NCBI Taxonomy" id="1522"/>
    <lineage>
        <taxon>Bacteria</taxon>
        <taxon>Bacillati</taxon>
        <taxon>Bacillota</taxon>
        <taxon>Clostridia</taxon>
        <taxon>Eubacteriales</taxon>
        <taxon>Clostridiaceae</taxon>
        <taxon>Clostridium</taxon>
    </lineage>
</organism>
<protein>
    <submittedName>
        <fullName evidence="1">Terminase</fullName>
    </submittedName>
</protein>
<dbReference type="RefSeq" id="WP_044904624.1">
    <property type="nucleotide sequence ID" value="NZ_JQIF01000023.1"/>
</dbReference>
<evidence type="ECO:0000313" key="1">
    <source>
        <dbReference type="EMBL" id="KGJ54083.1"/>
    </source>
</evidence>
<proteinExistence type="predicted"/>
<dbReference type="EMBL" id="JQIF01000023">
    <property type="protein sequence ID" value="KGJ54083.1"/>
    <property type="molecule type" value="Genomic_DNA"/>
</dbReference>
<reference evidence="1 2" key="1">
    <citation type="submission" date="2014-08" db="EMBL/GenBank/DDBJ databases">
        <title>Clostridium innocuum, an unnegligible vancomycin-resistant pathogen causing extra-intestinal infections.</title>
        <authorList>
            <person name="Feng Y."/>
            <person name="Chiu C.-H."/>
        </authorList>
    </citation>
    <scope>NUCLEOTIDE SEQUENCE [LARGE SCALE GENOMIC DNA]</scope>
    <source>
        <strain evidence="1 2">AN88</strain>
    </source>
</reference>